<dbReference type="STRING" id="570521.SAMN04488508_108129"/>
<dbReference type="AlphaFoldDB" id="A0A1M6IXX9"/>
<dbReference type="PROSITE" id="PS51892">
    <property type="entry name" value="SUBTILASE"/>
    <property type="match status" value="1"/>
</dbReference>
<feature type="active site" description="Charge relay system" evidence="5">
    <location>
        <position position="149"/>
    </location>
</feature>
<dbReference type="EMBL" id="FQYP01000008">
    <property type="protein sequence ID" value="SHJ39267.1"/>
    <property type="molecule type" value="Genomic_DNA"/>
</dbReference>
<dbReference type="Pfam" id="PF00082">
    <property type="entry name" value="Peptidase_S8"/>
    <property type="match status" value="1"/>
</dbReference>
<name>A0A1M6IXX9_9FLAO</name>
<dbReference type="InterPro" id="IPR050131">
    <property type="entry name" value="Peptidase_S8_subtilisin-like"/>
</dbReference>
<dbReference type="SUPFAM" id="SSF52743">
    <property type="entry name" value="Subtilisin-like"/>
    <property type="match status" value="1"/>
</dbReference>
<gene>
    <name evidence="7" type="ORF">SAMN04488508_108129</name>
</gene>
<reference evidence="8" key="1">
    <citation type="submission" date="2016-11" db="EMBL/GenBank/DDBJ databases">
        <authorList>
            <person name="Varghese N."/>
            <person name="Submissions S."/>
        </authorList>
    </citation>
    <scope>NUCLEOTIDE SEQUENCE [LARGE SCALE GENOMIC DNA]</scope>
    <source>
        <strain evidence="8">DSM 22623</strain>
    </source>
</reference>
<dbReference type="Proteomes" id="UP000184432">
    <property type="component" value="Unassembled WGS sequence"/>
</dbReference>
<feature type="domain" description="Peptidase S8/S53" evidence="6">
    <location>
        <begin position="142"/>
        <end position="407"/>
    </location>
</feature>
<feature type="active site" description="Charge relay system" evidence="5">
    <location>
        <position position="196"/>
    </location>
</feature>
<dbReference type="PANTHER" id="PTHR43806:SF11">
    <property type="entry name" value="CEREVISIN-RELATED"/>
    <property type="match status" value="1"/>
</dbReference>
<proteinExistence type="inferred from homology"/>
<sequence>MKLNFFLLVVLSTILVCCDSSIDESSQQVPPNEYLSDNQIVVRYKIPKDSINLDSIFRVLHVTEVSRCSCGDETLELWTIDPGSTNIEDAVSSLSEEEGAEGVEGDRQFHFEIPNAGNPNGQILNDNFTQNDITVVDNSESKVDIAIIDTGIDYYRKWEPDLFFFRTSNSISYCDGEVSGWDFVNGDNDVFDDHNHGTYVTKIITNELNKRGIGFRILPIKAFDSLGKGSYWNLVCSMNYVKKIPQISIVNASFGHYLDVKQDILKGLIQEMSQNTLIVSSSGNRGWNTDQERYFHYPSGYPEVNILSTGGFSGIPEIIEGNKITNVERASGSNFGPINIDVAAPFYDYALEFKTREDRPLLNVNVSGTSYSAALVTANVAEILQESRERGEFQIPETLKELLLSTSYISDELKSFFKGGKIIPKNPIE</sequence>
<dbReference type="InterPro" id="IPR000209">
    <property type="entry name" value="Peptidase_S8/S53_dom"/>
</dbReference>
<dbReference type="GO" id="GO:0004252">
    <property type="term" value="F:serine-type endopeptidase activity"/>
    <property type="evidence" value="ECO:0007669"/>
    <property type="project" value="UniProtKB-UniRule"/>
</dbReference>
<evidence type="ECO:0000256" key="4">
    <source>
        <dbReference type="ARBA" id="ARBA00022825"/>
    </source>
</evidence>
<evidence type="ECO:0000313" key="8">
    <source>
        <dbReference type="Proteomes" id="UP000184432"/>
    </source>
</evidence>
<dbReference type="GO" id="GO:0006508">
    <property type="term" value="P:proteolysis"/>
    <property type="evidence" value="ECO:0007669"/>
    <property type="project" value="UniProtKB-KW"/>
</dbReference>
<keyword evidence="8" id="KW-1185">Reference proteome</keyword>
<evidence type="ECO:0000259" key="6">
    <source>
        <dbReference type="Pfam" id="PF00082"/>
    </source>
</evidence>
<comment type="similarity">
    <text evidence="1 5">Belongs to the peptidase S8 family.</text>
</comment>
<evidence type="ECO:0000256" key="3">
    <source>
        <dbReference type="ARBA" id="ARBA00022801"/>
    </source>
</evidence>
<organism evidence="7 8">
    <name type="scientific">Aquimarina spongiae</name>
    <dbReference type="NCBI Taxonomy" id="570521"/>
    <lineage>
        <taxon>Bacteria</taxon>
        <taxon>Pseudomonadati</taxon>
        <taxon>Bacteroidota</taxon>
        <taxon>Flavobacteriia</taxon>
        <taxon>Flavobacteriales</taxon>
        <taxon>Flavobacteriaceae</taxon>
        <taxon>Aquimarina</taxon>
    </lineage>
</organism>
<evidence type="ECO:0000313" key="7">
    <source>
        <dbReference type="EMBL" id="SHJ39267.1"/>
    </source>
</evidence>
<evidence type="ECO:0000256" key="5">
    <source>
        <dbReference type="PROSITE-ProRule" id="PRU01240"/>
    </source>
</evidence>
<dbReference type="OrthoDB" id="944909at2"/>
<evidence type="ECO:0000256" key="1">
    <source>
        <dbReference type="ARBA" id="ARBA00011073"/>
    </source>
</evidence>
<feature type="active site" description="Charge relay system" evidence="5">
    <location>
        <position position="370"/>
    </location>
</feature>
<dbReference type="RefSeq" id="WP_073319074.1">
    <property type="nucleotide sequence ID" value="NZ_FQYP01000008.1"/>
</dbReference>
<dbReference type="InterPro" id="IPR036852">
    <property type="entry name" value="Peptidase_S8/S53_dom_sf"/>
</dbReference>
<accession>A0A1M6IXX9</accession>
<dbReference type="PANTHER" id="PTHR43806">
    <property type="entry name" value="PEPTIDASE S8"/>
    <property type="match status" value="1"/>
</dbReference>
<dbReference type="Gene3D" id="3.40.50.200">
    <property type="entry name" value="Peptidase S8/S53 domain"/>
    <property type="match status" value="1"/>
</dbReference>
<keyword evidence="2 5" id="KW-0645">Protease</keyword>
<evidence type="ECO:0000256" key="2">
    <source>
        <dbReference type="ARBA" id="ARBA00022670"/>
    </source>
</evidence>
<keyword evidence="3 5" id="KW-0378">Hydrolase</keyword>
<keyword evidence="4 5" id="KW-0720">Serine protease</keyword>
<protein>
    <submittedName>
        <fullName evidence="7">Subtilase family protein</fullName>
    </submittedName>
</protein>